<proteinExistence type="inferred from homology"/>
<name>K9YIX9_CYASC</name>
<feature type="transmembrane region" description="Helical" evidence="6">
    <location>
        <begin position="162"/>
        <end position="182"/>
    </location>
</feature>
<protein>
    <submittedName>
        <fullName evidence="7">Formate/nitrite transporter</fullName>
    </submittedName>
</protein>
<evidence type="ECO:0000313" key="7">
    <source>
        <dbReference type="EMBL" id="AFZ46432.1"/>
    </source>
</evidence>
<dbReference type="GO" id="GO:0005886">
    <property type="term" value="C:plasma membrane"/>
    <property type="evidence" value="ECO:0007669"/>
    <property type="project" value="TreeGrafter"/>
</dbReference>
<keyword evidence="4 6" id="KW-0472">Membrane</keyword>
<evidence type="ECO:0000313" key="8">
    <source>
        <dbReference type="Proteomes" id="UP000010483"/>
    </source>
</evidence>
<feature type="transmembrane region" description="Helical" evidence="6">
    <location>
        <begin position="194"/>
        <end position="215"/>
    </location>
</feature>
<gene>
    <name evidence="7" type="ordered locus">Cyast_0452</name>
</gene>
<keyword evidence="8" id="KW-1185">Reference proteome</keyword>
<evidence type="ECO:0000256" key="5">
    <source>
        <dbReference type="ARBA" id="ARBA00049660"/>
    </source>
</evidence>
<evidence type="ECO:0000256" key="4">
    <source>
        <dbReference type="ARBA" id="ARBA00023136"/>
    </source>
</evidence>
<dbReference type="STRING" id="292563.Cyast_0452"/>
<dbReference type="eggNOG" id="COG2116">
    <property type="taxonomic scope" value="Bacteria"/>
</dbReference>
<keyword evidence="3 6" id="KW-1133">Transmembrane helix</keyword>
<feature type="transmembrane region" description="Helical" evidence="6">
    <location>
        <begin position="103"/>
        <end position="125"/>
    </location>
</feature>
<dbReference type="PATRIC" id="fig|292563.3.peg.469"/>
<evidence type="ECO:0000256" key="2">
    <source>
        <dbReference type="ARBA" id="ARBA00022692"/>
    </source>
</evidence>
<feature type="transmembrane region" description="Helical" evidence="6">
    <location>
        <begin position="63"/>
        <end position="91"/>
    </location>
</feature>
<dbReference type="EMBL" id="CP003940">
    <property type="protein sequence ID" value="AFZ46432.1"/>
    <property type="molecule type" value="Genomic_DNA"/>
</dbReference>
<comment type="subcellular location">
    <subcellularLocation>
        <location evidence="1">Membrane</location>
        <topology evidence="1">Multi-pass membrane protein</topology>
    </subcellularLocation>
</comment>
<evidence type="ECO:0000256" key="6">
    <source>
        <dbReference type="SAM" id="Phobius"/>
    </source>
</evidence>
<sequence>MDYLLPQDLINTVIDAARSKSKLSIKNLMIRGFYSGAILGVATTLAITIAVQSQIPFLGALLFPWGFASIVLFGMELVTGNFAIMCIGLLAGKVRFHKALNNWLWVYLANFLGCLTVALLMSYSLTDGGMIAPSAVGEKIMEIAVSKSVTIREMGLSGFTLFIVRGIVCNFLVCIAVMMGFVSKSVIGKIVGCWFPIMAFIVLGMEHIVVNMFFLTTGMALGADITGMDMVFWSFLPVTIGNLIGGGIFVGALFYVTHSSVNFKSPHILEEVKRNLA</sequence>
<dbReference type="GO" id="GO:0015499">
    <property type="term" value="F:formate transmembrane transporter activity"/>
    <property type="evidence" value="ECO:0007669"/>
    <property type="project" value="TreeGrafter"/>
</dbReference>
<dbReference type="BioCyc" id="CSTA292563:G1353-456-MONOMER"/>
<evidence type="ECO:0000256" key="3">
    <source>
        <dbReference type="ARBA" id="ARBA00022989"/>
    </source>
</evidence>
<dbReference type="Proteomes" id="UP000010483">
    <property type="component" value="Chromosome"/>
</dbReference>
<comment type="similarity">
    <text evidence="5">Belongs to the FNT transporter (TC 1.A.16) family.</text>
</comment>
<dbReference type="AlphaFoldDB" id="K9YIX9"/>
<dbReference type="PANTHER" id="PTHR30520">
    <property type="entry name" value="FORMATE TRANSPORTER-RELATED"/>
    <property type="match status" value="1"/>
</dbReference>
<feature type="transmembrane region" description="Helical" evidence="6">
    <location>
        <begin position="235"/>
        <end position="256"/>
    </location>
</feature>
<dbReference type="Pfam" id="PF01226">
    <property type="entry name" value="Form_Nir_trans"/>
    <property type="match status" value="1"/>
</dbReference>
<dbReference type="InterPro" id="IPR023271">
    <property type="entry name" value="Aquaporin-like"/>
</dbReference>
<organism evidence="7 8">
    <name type="scientific">Cyanobacterium stanieri (strain ATCC 29140 / PCC 7202)</name>
    <dbReference type="NCBI Taxonomy" id="292563"/>
    <lineage>
        <taxon>Bacteria</taxon>
        <taxon>Bacillati</taxon>
        <taxon>Cyanobacteriota</taxon>
        <taxon>Cyanophyceae</taxon>
        <taxon>Oscillatoriophycideae</taxon>
        <taxon>Chroococcales</taxon>
        <taxon>Geminocystaceae</taxon>
        <taxon>Cyanobacterium</taxon>
    </lineage>
</organism>
<dbReference type="PANTHER" id="PTHR30520:SF6">
    <property type="entry name" value="FORMATE_NITRATE FAMILY TRANSPORTER (EUROFUNG)"/>
    <property type="match status" value="1"/>
</dbReference>
<keyword evidence="2 6" id="KW-0812">Transmembrane</keyword>
<reference evidence="8" key="1">
    <citation type="journal article" date="2013" name="Proc. Natl. Acad. Sci. U.S.A.">
        <title>Improving the coverage of the cyanobacterial phylum using diversity-driven genome sequencing.</title>
        <authorList>
            <person name="Shih P.M."/>
            <person name="Wu D."/>
            <person name="Latifi A."/>
            <person name="Axen S.D."/>
            <person name="Fewer D.P."/>
            <person name="Talla E."/>
            <person name="Calteau A."/>
            <person name="Cai F."/>
            <person name="Tandeau de Marsac N."/>
            <person name="Rippka R."/>
            <person name="Herdman M."/>
            <person name="Sivonen K."/>
            <person name="Coursin T."/>
            <person name="Laurent T."/>
            <person name="Goodwin L."/>
            <person name="Nolan M."/>
            <person name="Davenport K.W."/>
            <person name="Han C.S."/>
            <person name="Rubin E.M."/>
            <person name="Eisen J.A."/>
            <person name="Woyke T."/>
            <person name="Gugger M."/>
            <person name="Kerfeld C.A."/>
        </authorList>
    </citation>
    <scope>NUCLEOTIDE SEQUENCE [LARGE SCALE GENOMIC DNA]</scope>
    <source>
        <strain evidence="8">ATCC 29140 / PCC 7202</strain>
    </source>
</reference>
<dbReference type="Gene3D" id="1.20.1080.10">
    <property type="entry name" value="Glycerol uptake facilitator protein"/>
    <property type="match status" value="1"/>
</dbReference>
<evidence type="ECO:0000256" key="1">
    <source>
        <dbReference type="ARBA" id="ARBA00004141"/>
    </source>
</evidence>
<dbReference type="KEGG" id="csn:Cyast_0452"/>
<dbReference type="HOGENOM" id="CLU_036896_1_2_3"/>
<accession>K9YIX9</accession>
<dbReference type="InterPro" id="IPR000292">
    <property type="entry name" value="For/NO2_transpt"/>
</dbReference>
<feature type="transmembrane region" description="Helical" evidence="6">
    <location>
        <begin position="28"/>
        <end position="51"/>
    </location>
</feature>